<dbReference type="GO" id="GO:0034040">
    <property type="term" value="F:ATPase-coupled lipid transmembrane transporter activity"/>
    <property type="evidence" value="ECO:0007669"/>
    <property type="project" value="TreeGrafter"/>
</dbReference>
<dbReference type="SUPFAM" id="SSF90123">
    <property type="entry name" value="ABC transporter transmembrane region"/>
    <property type="match status" value="1"/>
</dbReference>
<evidence type="ECO:0000313" key="11">
    <source>
        <dbReference type="Proteomes" id="UP000051515"/>
    </source>
</evidence>
<feature type="transmembrane region" description="Helical" evidence="7">
    <location>
        <begin position="30"/>
        <end position="54"/>
    </location>
</feature>
<dbReference type="PANTHER" id="PTHR24221">
    <property type="entry name" value="ATP-BINDING CASSETTE SUB-FAMILY B"/>
    <property type="match status" value="1"/>
</dbReference>
<dbReference type="InterPro" id="IPR011527">
    <property type="entry name" value="ABC1_TM_dom"/>
</dbReference>
<sequence length="543" mass="60796">MKQNISRYDIWKRGTMANLSLRFTSKGKMILYFLLSIVYAFGNVVIAYITKIMLNMAQYRQGSVKQLITVAASGALAIILIMFFNFAYRYLKFDIVKDINVHLKAKTMAYLIEQQDDSQKDGLSLMTNDVKQIETLKILNELTIITEFMSFVVSVTVGLLNSWILTLLFIVTTVIPGFVQKFFTKKIQSKSEAWEKANASYTQNVSDGLNGAATADLYDVQIPIVGRVVDGAKRMENALKSLNYTQAVAGEIIMAVAEIFSFIIPFLVGAILMFQGHIGAGTLVMIVQLSNDFVNPVINIFQQINSIQSTKPMWDKVEKALKFDEAKPVSVNNTKFTGLDVDNLTYKLKDKTLFSDLGLSVHPNEKVLLMAPSGWGKTTLLRLILGKLKPNDGKIYIDKMDVTGDWQKAHDSFSYVNQKPFIFDDTLKFNISLGRKVTDSEMEEVVEKSGLFSLVGEKGWDYQVGENGANLSGGQIQRIEIARALLSKRPILLADEATSALDPELSLAIHNTILKNPQIAVIEVAHKISEQEKSMFDRIIQFE</sequence>
<feature type="transmembrane region" description="Helical" evidence="7">
    <location>
        <begin position="138"/>
        <end position="157"/>
    </location>
</feature>
<dbReference type="InterPro" id="IPR027417">
    <property type="entry name" value="P-loop_NTPase"/>
</dbReference>
<comment type="subcellular location">
    <subcellularLocation>
        <location evidence="1">Cell membrane</location>
        <topology evidence="1">Multi-pass membrane protein</topology>
    </subcellularLocation>
</comment>
<dbReference type="SUPFAM" id="SSF52540">
    <property type="entry name" value="P-loop containing nucleoside triphosphate hydrolases"/>
    <property type="match status" value="1"/>
</dbReference>
<organism evidence="10 11">
    <name type="scientific">Companilactobacillus bobalius DSM 19674</name>
    <dbReference type="NCBI Taxonomy" id="1423788"/>
    <lineage>
        <taxon>Bacteria</taxon>
        <taxon>Bacillati</taxon>
        <taxon>Bacillota</taxon>
        <taxon>Bacilli</taxon>
        <taxon>Lactobacillales</taxon>
        <taxon>Lactobacillaceae</taxon>
        <taxon>Companilactobacillus</taxon>
        <taxon>Companilactobacillus bobalius</taxon>
    </lineage>
</organism>
<evidence type="ECO:0000256" key="3">
    <source>
        <dbReference type="ARBA" id="ARBA00022741"/>
    </source>
</evidence>
<dbReference type="EMBL" id="AZDY01000042">
    <property type="protein sequence ID" value="KRK81428.1"/>
    <property type="molecule type" value="Genomic_DNA"/>
</dbReference>
<evidence type="ECO:0000256" key="4">
    <source>
        <dbReference type="ARBA" id="ARBA00022840"/>
    </source>
</evidence>
<dbReference type="AlphaFoldDB" id="A0A0R1KK12"/>
<dbReference type="GO" id="GO:0140359">
    <property type="term" value="F:ABC-type transporter activity"/>
    <property type="evidence" value="ECO:0007669"/>
    <property type="project" value="InterPro"/>
</dbReference>
<dbReference type="Gene3D" id="1.20.1560.10">
    <property type="entry name" value="ABC transporter type 1, transmembrane domain"/>
    <property type="match status" value="1"/>
</dbReference>
<feature type="transmembrane region" description="Helical" evidence="7">
    <location>
        <begin position="252"/>
        <end position="274"/>
    </location>
</feature>
<feature type="transmembrane region" description="Helical" evidence="7">
    <location>
        <begin position="163"/>
        <end position="183"/>
    </location>
</feature>
<dbReference type="InterPro" id="IPR017871">
    <property type="entry name" value="ABC_transporter-like_CS"/>
</dbReference>
<dbReference type="Gene3D" id="3.40.50.300">
    <property type="entry name" value="P-loop containing nucleotide triphosphate hydrolases"/>
    <property type="match status" value="1"/>
</dbReference>
<dbReference type="CDD" id="cd03228">
    <property type="entry name" value="ABCC_MRP_Like"/>
    <property type="match status" value="1"/>
</dbReference>
<evidence type="ECO:0000313" key="10">
    <source>
        <dbReference type="EMBL" id="KRK81428.1"/>
    </source>
</evidence>
<keyword evidence="11" id="KW-1185">Reference proteome</keyword>
<evidence type="ECO:0000259" key="9">
    <source>
        <dbReference type="PROSITE" id="PS50929"/>
    </source>
</evidence>
<keyword evidence="5 7" id="KW-1133">Transmembrane helix</keyword>
<evidence type="ECO:0000256" key="5">
    <source>
        <dbReference type="ARBA" id="ARBA00022989"/>
    </source>
</evidence>
<dbReference type="InterPro" id="IPR003439">
    <property type="entry name" value="ABC_transporter-like_ATP-bd"/>
</dbReference>
<evidence type="ECO:0000256" key="2">
    <source>
        <dbReference type="ARBA" id="ARBA00022692"/>
    </source>
</evidence>
<dbReference type="GO" id="GO:0016887">
    <property type="term" value="F:ATP hydrolysis activity"/>
    <property type="evidence" value="ECO:0007669"/>
    <property type="project" value="InterPro"/>
</dbReference>
<keyword evidence="6 7" id="KW-0472">Membrane</keyword>
<gene>
    <name evidence="10" type="ORF">FC78_GL000478</name>
</gene>
<dbReference type="PANTHER" id="PTHR24221:SF654">
    <property type="entry name" value="ATP-BINDING CASSETTE SUB-FAMILY B MEMBER 6"/>
    <property type="match status" value="1"/>
</dbReference>
<keyword evidence="4" id="KW-0067">ATP-binding</keyword>
<feature type="domain" description="ABC transmembrane type-1" evidence="9">
    <location>
        <begin position="30"/>
        <end position="309"/>
    </location>
</feature>
<feature type="transmembrane region" description="Helical" evidence="7">
    <location>
        <begin position="66"/>
        <end position="88"/>
    </location>
</feature>
<comment type="caution">
    <text evidence="10">The sequence shown here is derived from an EMBL/GenBank/DDBJ whole genome shotgun (WGS) entry which is preliminary data.</text>
</comment>
<keyword evidence="2 7" id="KW-0812">Transmembrane</keyword>
<dbReference type="Pfam" id="PF00664">
    <property type="entry name" value="ABC_membrane"/>
    <property type="match status" value="1"/>
</dbReference>
<keyword evidence="3" id="KW-0547">Nucleotide-binding</keyword>
<dbReference type="PROSITE" id="PS50893">
    <property type="entry name" value="ABC_TRANSPORTER_2"/>
    <property type="match status" value="1"/>
</dbReference>
<protein>
    <submittedName>
        <fullName evidence="10">ABC-type multidrug transport system, ATPase and permease component</fullName>
    </submittedName>
</protein>
<dbReference type="PROSITE" id="PS50929">
    <property type="entry name" value="ABC_TM1F"/>
    <property type="match status" value="1"/>
</dbReference>
<dbReference type="InterPro" id="IPR036640">
    <property type="entry name" value="ABC1_TM_sf"/>
</dbReference>
<dbReference type="CDD" id="cd07346">
    <property type="entry name" value="ABC_6TM_exporters"/>
    <property type="match status" value="1"/>
</dbReference>
<reference evidence="10 11" key="1">
    <citation type="journal article" date="2015" name="Genome Announc.">
        <title>Expanding the biotechnology potential of lactobacilli through comparative genomics of 213 strains and associated genera.</title>
        <authorList>
            <person name="Sun Z."/>
            <person name="Harris H.M."/>
            <person name="McCann A."/>
            <person name="Guo C."/>
            <person name="Argimon S."/>
            <person name="Zhang W."/>
            <person name="Yang X."/>
            <person name="Jeffery I.B."/>
            <person name="Cooney J.C."/>
            <person name="Kagawa T.F."/>
            <person name="Liu W."/>
            <person name="Song Y."/>
            <person name="Salvetti E."/>
            <person name="Wrobel A."/>
            <person name="Rasinkangas P."/>
            <person name="Parkhill J."/>
            <person name="Rea M.C."/>
            <person name="O'Sullivan O."/>
            <person name="Ritari J."/>
            <person name="Douillard F.P."/>
            <person name="Paul Ross R."/>
            <person name="Yang R."/>
            <person name="Briner A.E."/>
            <person name="Felis G.E."/>
            <person name="de Vos W.M."/>
            <person name="Barrangou R."/>
            <person name="Klaenhammer T.R."/>
            <person name="Caufield P.W."/>
            <person name="Cui Y."/>
            <person name="Zhang H."/>
            <person name="O'Toole P.W."/>
        </authorList>
    </citation>
    <scope>NUCLEOTIDE SEQUENCE [LARGE SCALE GENOMIC DNA]</scope>
    <source>
        <strain evidence="10 11">DSM 19674</strain>
    </source>
</reference>
<dbReference type="GO" id="GO:0005886">
    <property type="term" value="C:plasma membrane"/>
    <property type="evidence" value="ECO:0007669"/>
    <property type="project" value="UniProtKB-SubCell"/>
</dbReference>
<dbReference type="Proteomes" id="UP000051515">
    <property type="component" value="Unassembled WGS sequence"/>
</dbReference>
<evidence type="ECO:0000256" key="7">
    <source>
        <dbReference type="SAM" id="Phobius"/>
    </source>
</evidence>
<dbReference type="InterPro" id="IPR003593">
    <property type="entry name" value="AAA+_ATPase"/>
</dbReference>
<dbReference type="InterPro" id="IPR039421">
    <property type="entry name" value="Type_1_exporter"/>
</dbReference>
<dbReference type="GO" id="GO:0005524">
    <property type="term" value="F:ATP binding"/>
    <property type="evidence" value="ECO:0007669"/>
    <property type="project" value="UniProtKB-KW"/>
</dbReference>
<evidence type="ECO:0000259" key="8">
    <source>
        <dbReference type="PROSITE" id="PS50893"/>
    </source>
</evidence>
<dbReference type="Pfam" id="PF00005">
    <property type="entry name" value="ABC_tran"/>
    <property type="match status" value="1"/>
</dbReference>
<evidence type="ECO:0000256" key="1">
    <source>
        <dbReference type="ARBA" id="ARBA00004651"/>
    </source>
</evidence>
<evidence type="ECO:0000256" key="6">
    <source>
        <dbReference type="ARBA" id="ARBA00023136"/>
    </source>
</evidence>
<dbReference type="STRING" id="1423788.FC78_GL000478"/>
<proteinExistence type="predicted"/>
<name>A0A0R1KK12_9LACO</name>
<dbReference type="PROSITE" id="PS00211">
    <property type="entry name" value="ABC_TRANSPORTER_1"/>
    <property type="match status" value="1"/>
</dbReference>
<dbReference type="PATRIC" id="fig|1423788.3.peg.491"/>
<dbReference type="SMART" id="SM00382">
    <property type="entry name" value="AAA"/>
    <property type="match status" value="1"/>
</dbReference>
<feature type="domain" description="ABC transporter" evidence="8">
    <location>
        <begin position="339"/>
        <end position="543"/>
    </location>
</feature>
<accession>A0A0R1KK12</accession>